<accession>A0AAX2M8F2</accession>
<dbReference type="Gene3D" id="2.40.10.10">
    <property type="entry name" value="Trypsin-like serine proteases"/>
    <property type="match status" value="2"/>
</dbReference>
<dbReference type="EMBL" id="UIGR01000001">
    <property type="protein sequence ID" value="SUX32988.1"/>
    <property type="molecule type" value="Genomic_DNA"/>
</dbReference>
<feature type="signal peptide" evidence="2">
    <location>
        <begin position="1"/>
        <end position="23"/>
    </location>
</feature>
<sequence length="307" mass="31995">MISNALTGLLGLACFAASGFADAAIHVSGTLDAGQSLAAWPAQEMSKLFREAHGHAMASGNPNILTPAADANGYAFVARPYAQSVQSKASGRLFFRHENGERGSCSATVVKTPRHDVLVTAGHCARSGHPWHWNKDFVFVPGYDGNAVSPAPLGVWPGARLATLYDGALPGLDLAAIKVQGNIEEKTGGVALALKERPLEGTFDGYLVGYPDFGYDGKSMLRCLGRWVMQPIVNGQFVASNCGPKGGNSGGAILVLENGERQARMLGIVTDGSASDGVLNAGGVPLSEEDLNALVCKRPAQPPGEVL</sequence>
<dbReference type="Proteomes" id="UP000254029">
    <property type="component" value="Unassembled WGS sequence"/>
</dbReference>
<gene>
    <name evidence="3" type="ORF">NCTC8684_02076</name>
</gene>
<proteinExistence type="predicted"/>
<dbReference type="Pfam" id="PF13365">
    <property type="entry name" value="Trypsin_2"/>
    <property type="match status" value="1"/>
</dbReference>
<protein>
    <submittedName>
        <fullName evidence="3">V8-like Glu-specific endopeptidase</fullName>
    </submittedName>
</protein>
<dbReference type="InterPro" id="IPR050966">
    <property type="entry name" value="Glutamyl_endopeptidase"/>
</dbReference>
<dbReference type="SUPFAM" id="SSF50494">
    <property type="entry name" value="Trypsin-like serine proteases"/>
    <property type="match status" value="1"/>
</dbReference>
<evidence type="ECO:0000313" key="3">
    <source>
        <dbReference type="EMBL" id="SUX32988.1"/>
    </source>
</evidence>
<dbReference type="InterPro" id="IPR043504">
    <property type="entry name" value="Peptidase_S1_PA_chymotrypsin"/>
</dbReference>
<reference evidence="3 4" key="1">
    <citation type="submission" date="2018-06" db="EMBL/GenBank/DDBJ databases">
        <authorList>
            <consortium name="Pathogen Informatics"/>
            <person name="Doyle S."/>
        </authorList>
    </citation>
    <scope>NUCLEOTIDE SEQUENCE [LARGE SCALE GENOMIC DNA]</scope>
    <source>
        <strain evidence="3 4">NCTC8684</strain>
    </source>
</reference>
<dbReference type="RefSeq" id="WP_115648445.1">
    <property type="nucleotide sequence ID" value="NZ_JBHMEH010000060.1"/>
</dbReference>
<dbReference type="InterPro" id="IPR009003">
    <property type="entry name" value="Peptidase_S1_PA"/>
</dbReference>
<dbReference type="PANTHER" id="PTHR15462">
    <property type="entry name" value="SERINE PROTEASE"/>
    <property type="match status" value="1"/>
</dbReference>
<dbReference type="AlphaFoldDB" id="A0AAX2M8F2"/>
<evidence type="ECO:0000256" key="2">
    <source>
        <dbReference type="SAM" id="SignalP"/>
    </source>
</evidence>
<organism evidence="3 4">
    <name type="scientific">Chromobacterium violaceum</name>
    <dbReference type="NCBI Taxonomy" id="536"/>
    <lineage>
        <taxon>Bacteria</taxon>
        <taxon>Pseudomonadati</taxon>
        <taxon>Pseudomonadota</taxon>
        <taxon>Betaproteobacteria</taxon>
        <taxon>Neisseriales</taxon>
        <taxon>Chromobacteriaceae</taxon>
        <taxon>Chromobacterium</taxon>
    </lineage>
</organism>
<evidence type="ECO:0000313" key="4">
    <source>
        <dbReference type="Proteomes" id="UP000254029"/>
    </source>
</evidence>
<name>A0AAX2M8F2_CHRVL</name>
<comment type="caution">
    <text evidence="3">The sequence shown here is derived from an EMBL/GenBank/DDBJ whole genome shotgun (WGS) entry which is preliminary data.</text>
</comment>
<feature type="chain" id="PRO_5043432800" evidence="2">
    <location>
        <begin position="24"/>
        <end position="307"/>
    </location>
</feature>
<dbReference type="PANTHER" id="PTHR15462:SF8">
    <property type="entry name" value="SERINE PROTEASE"/>
    <property type="match status" value="1"/>
</dbReference>
<keyword evidence="1 2" id="KW-0732">Signal</keyword>
<evidence type="ECO:0000256" key="1">
    <source>
        <dbReference type="ARBA" id="ARBA00022729"/>
    </source>
</evidence>